<sequence>MFGEAFDDVVHRSVALEVENQKVLVRRCRTRTSGAAAGELQVVLPAGKAEHHAVEPGVVLEAVQHRQVEDPGGVRNRHVSSVSWGNGAHVRSSSGVEVKPYPWRQRDAPAVRSAGGRTLLWTI</sequence>
<reference evidence="1 2" key="2">
    <citation type="journal article" date="2009" name="Genome Res.">
        <title>Ortho-proteogenomics: multiple proteomes investigation through orthology and a new MS-based protocol.</title>
        <authorList>
            <person name="Gallien S."/>
            <person name="Perrodou E."/>
            <person name="Carapito C."/>
            <person name="Deshayes C."/>
            <person name="Reyrat J.M."/>
            <person name="Van Dorsselaer A."/>
            <person name="Poch O."/>
            <person name="Schaeffer C."/>
            <person name="Lecompte O."/>
        </authorList>
    </citation>
    <scope>NUCLEOTIDE SEQUENCE [LARGE SCALE GENOMIC DNA]</scope>
    <source>
        <strain evidence="2">ATCC 700084 / mc(2)155</strain>
    </source>
</reference>
<evidence type="ECO:0000313" key="2">
    <source>
        <dbReference type="Proteomes" id="UP000006158"/>
    </source>
</evidence>
<reference evidence="1 2" key="1">
    <citation type="journal article" date="2007" name="Genome Biol.">
        <title>Interrupted coding sequences in Mycobacterium smegmatis: authentic mutations or sequencing errors?</title>
        <authorList>
            <person name="Deshayes C."/>
            <person name="Perrodou E."/>
            <person name="Gallien S."/>
            <person name="Euphrasie D."/>
            <person name="Schaeffer C."/>
            <person name="Van-Dorsselaer A."/>
            <person name="Poch O."/>
            <person name="Lecompte O."/>
            <person name="Reyrat J.M."/>
        </authorList>
    </citation>
    <scope>NUCLEOTIDE SEQUENCE [LARGE SCALE GENOMIC DNA]</scope>
    <source>
        <strain evidence="2">ATCC 700084 / mc(2)155</strain>
    </source>
</reference>
<dbReference type="PATRIC" id="fig|246196.56.peg.321"/>
<dbReference type="EMBL" id="CP001663">
    <property type="protein sequence ID" value="AFP36796.1"/>
    <property type="molecule type" value="Genomic_DNA"/>
</dbReference>
<evidence type="ECO:0000313" key="1">
    <source>
        <dbReference type="EMBL" id="AFP36796.1"/>
    </source>
</evidence>
<protein>
    <submittedName>
        <fullName evidence="1">Uncharacterized protein</fullName>
    </submittedName>
</protein>
<dbReference type="AlphaFoldDB" id="I7G1K7"/>
<organism evidence="1 2">
    <name type="scientific">Mycolicibacterium smegmatis (strain ATCC 700084 / mc(2)155)</name>
    <name type="common">Mycobacterium smegmatis</name>
    <dbReference type="NCBI Taxonomy" id="246196"/>
    <lineage>
        <taxon>Bacteria</taxon>
        <taxon>Bacillati</taxon>
        <taxon>Actinomycetota</taxon>
        <taxon>Actinomycetes</taxon>
        <taxon>Mycobacteriales</taxon>
        <taxon>Mycobacteriaceae</taxon>
        <taxon>Mycolicibacterium</taxon>
    </lineage>
</organism>
<gene>
    <name evidence="1" type="ordered locus">MSMEI_0315</name>
</gene>
<name>I7G1K7_MYCS2</name>
<proteinExistence type="predicted"/>
<dbReference type="Proteomes" id="UP000006158">
    <property type="component" value="Chromosome"/>
</dbReference>
<accession>I7G1K7</accession>
<dbReference type="KEGG" id="msg:MSMEI_0315"/>